<evidence type="ECO:0000313" key="2">
    <source>
        <dbReference type="EMBL" id="CAB5223697.1"/>
    </source>
</evidence>
<name>A0A6J7X8G8_9CAUD</name>
<reference evidence="2" key="1">
    <citation type="submission" date="2020-05" db="EMBL/GenBank/DDBJ databases">
        <authorList>
            <person name="Chiriac C."/>
            <person name="Salcher M."/>
            <person name="Ghai R."/>
            <person name="Kavagutti S V."/>
        </authorList>
    </citation>
    <scope>NUCLEOTIDE SEQUENCE</scope>
</reference>
<sequence length="717" mass="79058">MITPKKQEFTPIKGVDVREPQPEGVSSQLINAVYNSEIQSWSNDLGYERYFPSRTSFTPFPTTPVNSLYNFERHNGAQQWLLFESGGTLYYVVGNNTGNVVSLKTGRTVPAPGEPGSWYNVYSRYCVITNGLDSPLKYRGYTQLQPLGWDRKPNPPTPVALAPNPNSNASRLQSQPGTVTLGTVNSGLRPNSFNVEDTQGLGDPTSNAKNKYYWKVALINENGSVSPVSVPSTALKWTTTADTFGNLNTMVCYLTNLPVGPKGTVGRLLYRTKNLGSSSATDANYYFVTYIENNTQKTYFDEKSDIELGSLAPNDADSITFPAPQCKYSATFKGCLFVDGGQADGTKLFYSEALQLDTYKASSIIDLGTRKGGNITGLYTYYNQLLVFRDSAIDMVRGDASSGFQLVPFAQGIGTKSPHTITFVPGLGVLFLGNDGVYAISGGLDGGSTLSINNISQGIGTLLEKRAVDVLGQACAAYSPKFKEWQCYFPAFGTDNKIMGIVYHIEGGYWSQRQDFKVGAVTTDFDGNVIFGNNVGQVGSIVDEVQNEWGLFVVSRRHACGTVWDSTGGGPNPTFALKDNKPCTFTWRSKWHDFGYPGIKKFIKYVYVYAAGRGSNKVSLAYYKDHSWQTETIHPDQEWQWDDNKNQPYYNSLIDDYAAVIGTSRWQDKVITPIRFDISNKAVSDFAFEIKTDVPVEFIGYAVEYEVNGTQTIGGKR</sequence>
<evidence type="ECO:0000256" key="1">
    <source>
        <dbReference type="SAM" id="MobiDB-lite"/>
    </source>
</evidence>
<gene>
    <name evidence="2" type="ORF">UFOVP390_3</name>
</gene>
<proteinExistence type="predicted"/>
<organism evidence="2">
    <name type="scientific">uncultured Caudovirales phage</name>
    <dbReference type="NCBI Taxonomy" id="2100421"/>
    <lineage>
        <taxon>Viruses</taxon>
        <taxon>Duplodnaviria</taxon>
        <taxon>Heunggongvirae</taxon>
        <taxon>Uroviricota</taxon>
        <taxon>Caudoviricetes</taxon>
        <taxon>Peduoviridae</taxon>
        <taxon>Maltschvirus</taxon>
        <taxon>Maltschvirus maltsch</taxon>
    </lineage>
</organism>
<dbReference type="EMBL" id="LR798323">
    <property type="protein sequence ID" value="CAB5223697.1"/>
    <property type="molecule type" value="Genomic_DNA"/>
</dbReference>
<protein>
    <submittedName>
        <fullName evidence="2">Uncharacterized protein</fullName>
    </submittedName>
</protein>
<accession>A0A6J7X8G8</accession>
<feature type="region of interest" description="Disordered" evidence="1">
    <location>
        <begin position="150"/>
        <end position="175"/>
    </location>
</feature>
<feature type="compositionally biased region" description="Polar residues" evidence="1">
    <location>
        <begin position="164"/>
        <end position="175"/>
    </location>
</feature>